<sequence length="64" mass="6939">MIGLIRKLAASLQRSADRQDRAAAASGEASRLWHDIARALDECAAASDEKRRARSGDGFKGARR</sequence>
<proteinExistence type="predicted"/>
<organism evidence="2 3">
    <name type="scientific">Devosia nitrariae</name>
    <dbReference type="NCBI Taxonomy" id="2071872"/>
    <lineage>
        <taxon>Bacteria</taxon>
        <taxon>Pseudomonadati</taxon>
        <taxon>Pseudomonadota</taxon>
        <taxon>Alphaproteobacteria</taxon>
        <taxon>Hyphomicrobiales</taxon>
        <taxon>Devosiaceae</taxon>
        <taxon>Devosia</taxon>
    </lineage>
</organism>
<gene>
    <name evidence="2" type="ORF">GCM10010862_54280</name>
</gene>
<reference evidence="3" key="1">
    <citation type="journal article" date="2019" name="Int. J. Syst. Evol. Microbiol.">
        <title>The Global Catalogue of Microorganisms (GCM) 10K type strain sequencing project: providing services to taxonomists for standard genome sequencing and annotation.</title>
        <authorList>
            <consortium name="The Broad Institute Genomics Platform"/>
            <consortium name="The Broad Institute Genome Sequencing Center for Infectious Disease"/>
            <person name="Wu L."/>
            <person name="Ma J."/>
        </authorList>
    </citation>
    <scope>NUCLEOTIDE SEQUENCE [LARGE SCALE GENOMIC DNA]</scope>
    <source>
        <strain evidence="3">NBRC 112416</strain>
    </source>
</reference>
<feature type="compositionally biased region" description="Basic and acidic residues" evidence="1">
    <location>
        <begin position="45"/>
        <end position="57"/>
    </location>
</feature>
<dbReference type="EMBL" id="BSNS01000034">
    <property type="protein sequence ID" value="GLQ58169.1"/>
    <property type="molecule type" value="Genomic_DNA"/>
</dbReference>
<dbReference type="RefSeq" id="WP_284343562.1">
    <property type="nucleotide sequence ID" value="NZ_BSNS01000034.1"/>
</dbReference>
<accession>A0ABQ5WEI1</accession>
<feature type="region of interest" description="Disordered" evidence="1">
    <location>
        <begin position="45"/>
        <end position="64"/>
    </location>
</feature>
<dbReference type="Proteomes" id="UP001156691">
    <property type="component" value="Unassembled WGS sequence"/>
</dbReference>
<keyword evidence="3" id="KW-1185">Reference proteome</keyword>
<protein>
    <submittedName>
        <fullName evidence="2">Uncharacterized protein</fullName>
    </submittedName>
</protein>
<evidence type="ECO:0000256" key="1">
    <source>
        <dbReference type="SAM" id="MobiDB-lite"/>
    </source>
</evidence>
<comment type="caution">
    <text evidence="2">The sequence shown here is derived from an EMBL/GenBank/DDBJ whole genome shotgun (WGS) entry which is preliminary data.</text>
</comment>
<evidence type="ECO:0000313" key="3">
    <source>
        <dbReference type="Proteomes" id="UP001156691"/>
    </source>
</evidence>
<evidence type="ECO:0000313" key="2">
    <source>
        <dbReference type="EMBL" id="GLQ58169.1"/>
    </source>
</evidence>
<name>A0ABQ5WEI1_9HYPH</name>